<gene>
    <name evidence="1" type="ORF">PG997_001901</name>
</gene>
<evidence type="ECO:0000313" key="1">
    <source>
        <dbReference type="EMBL" id="KAK8091540.1"/>
    </source>
</evidence>
<accession>A0ABR1X7V5</accession>
<protein>
    <submittedName>
        <fullName evidence="1">Uncharacterized protein</fullName>
    </submittedName>
</protein>
<comment type="caution">
    <text evidence="1">The sequence shown here is derived from an EMBL/GenBank/DDBJ whole genome shotgun (WGS) entry which is preliminary data.</text>
</comment>
<proteinExistence type="predicted"/>
<dbReference type="Proteomes" id="UP001433268">
    <property type="component" value="Unassembled WGS sequence"/>
</dbReference>
<organism evidence="1 2">
    <name type="scientific">Apiospora hydei</name>
    <dbReference type="NCBI Taxonomy" id="1337664"/>
    <lineage>
        <taxon>Eukaryota</taxon>
        <taxon>Fungi</taxon>
        <taxon>Dikarya</taxon>
        <taxon>Ascomycota</taxon>
        <taxon>Pezizomycotina</taxon>
        <taxon>Sordariomycetes</taxon>
        <taxon>Xylariomycetidae</taxon>
        <taxon>Amphisphaeriales</taxon>
        <taxon>Apiosporaceae</taxon>
        <taxon>Apiospora</taxon>
    </lineage>
</organism>
<name>A0ABR1X7V5_9PEZI</name>
<dbReference type="EMBL" id="JAQQWN010000003">
    <property type="protein sequence ID" value="KAK8091540.1"/>
    <property type="molecule type" value="Genomic_DNA"/>
</dbReference>
<dbReference type="GeneID" id="92039276"/>
<dbReference type="RefSeq" id="XP_066673512.1">
    <property type="nucleotide sequence ID" value="XM_066806216.1"/>
</dbReference>
<keyword evidence="2" id="KW-1185">Reference proteome</keyword>
<reference evidence="1 2" key="1">
    <citation type="submission" date="2023-01" db="EMBL/GenBank/DDBJ databases">
        <title>Analysis of 21 Apiospora genomes using comparative genomics revels a genus with tremendous synthesis potential of carbohydrate active enzymes and secondary metabolites.</title>
        <authorList>
            <person name="Sorensen T."/>
        </authorList>
    </citation>
    <scope>NUCLEOTIDE SEQUENCE [LARGE SCALE GENOMIC DNA]</scope>
    <source>
        <strain evidence="1 2">CBS 114990</strain>
    </source>
</reference>
<evidence type="ECO:0000313" key="2">
    <source>
        <dbReference type="Proteomes" id="UP001433268"/>
    </source>
</evidence>
<sequence length="274" mass="30722">MYKGCVTGGWVDLLRWFIDPLVNLQEVEGNDEHNARVQQSHANLAIEIEQWLLYYVGEARLDNRAMIDYIDELYAKSEAVTGRRIPLNNWAPLENIIAQQDSIPALLPVMRLTNVCHIINRFAGRSLAIASFLTDMGDVWVNRDDFLELAQACHNGLVECYSYVANPDQDIIGNARTRMLHHALASRPGVPAIVRWLTLDARVPLFTDDRHAVLCLLENGQRHNPYVLRENMACVLEAAGGDDNAPLPGLQTDVGLRDPAPLISWYSRTPPSSS</sequence>